<dbReference type="AlphaFoldDB" id="A0A4R2BIZ4"/>
<evidence type="ECO:0000313" key="2">
    <source>
        <dbReference type="EMBL" id="TCN27091.1"/>
    </source>
</evidence>
<feature type="transmembrane region" description="Helical" evidence="1">
    <location>
        <begin position="37"/>
        <end position="58"/>
    </location>
</feature>
<reference evidence="2 3" key="1">
    <citation type="journal article" date="2015" name="Stand. Genomic Sci.">
        <title>Genomic Encyclopedia of Bacterial and Archaeal Type Strains, Phase III: the genomes of soil and plant-associated and newly described type strains.</title>
        <authorList>
            <person name="Whitman W.B."/>
            <person name="Woyke T."/>
            <person name="Klenk H.P."/>
            <person name="Zhou Y."/>
            <person name="Lilburn T.G."/>
            <person name="Beck B.J."/>
            <person name="De Vos P."/>
            <person name="Vandamme P."/>
            <person name="Eisen J.A."/>
            <person name="Garrity G."/>
            <person name="Hugenholtz P."/>
            <person name="Kyrpides N.C."/>
        </authorList>
    </citation>
    <scope>NUCLEOTIDE SEQUENCE [LARGE SCALE GENOMIC DNA]</scope>
    <source>
        <strain evidence="2 3">CV53</strain>
    </source>
</reference>
<keyword evidence="1" id="KW-0472">Membrane</keyword>
<proteinExistence type="predicted"/>
<name>A0A4R2BIZ4_9BACI</name>
<keyword evidence="3" id="KW-1185">Reference proteome</keyword>
<evidence type="ECO:0000313" key="3">
    <source>
        <dbReference type="Proteomes" id="UP000295689"/>
    </source>
</evidence>
<sequence length="59" mass="7096">MMKQKGPFDFKQRHIQKIYQERLKYGKSDKTRELKDTFLFIGIVLFGIFILGILELFLN</sequence>
<accession>A0A4R2BIZ4</accession>
<dbReference type="Proteomes" id="UP000295689">
    <property type="component" value="Unassembled WGS sequence"/>
</dbReference>
<comment type="caution">
    <text evidence="2">The sequence shown here is derived from an EMBL/GenBank/DDBJ whole genome shotgun (WGS) entry which is preliminary data.</text>
</comment>
<keyword evidence="1" id="KW-1133">Transmembrane helix</keyword>
<gene>
    <name evidence="2" type="ORF">EV146_10232</name>
</gene>
<keyword evidence="1" id="KW-0812">Transmembrane</keyword>
<dbReference type="RefSeq" id="WP_132001583.1">
    <property type="nucleotide sequence ID" value="NZ_JABUHM010000001.1"/>
</dbReference>
<evidence type="ECO:0000256" key="1">
    <source>
        <dbReference type="SAM" id="Phobius"/>
    </source>
</evidence>
<dbReference type="EMBL" id="SLVV01000002">
    <property type="protein sequence ID" value="TCN27091.1"/>
    <property type="molecule type" value="Genomic_DNA"/>
</dbReference>
<protein>
    <submittedName>
        <fullName evidence="2">Uncharacterized protein</fullName>
    </submittedName>
</protein>
<organism evidence="2 3">
    <name type="scientific">Mesobacillus foraminis</name>
    <dbReference type="NCBI Taxonomy" id="279826"/>
    <lineage>
        <taxon>Bacteria</taxon>
        <taxon>Bacillati</taxon>
        <taxon>Bacillota</taxon>
        <taxon>Bacilli</taxon>
        <taxon>Bacillales</taxon>
        <taxon>Bacillaceae</taxon>
        <taxon>Mesobacillus</taxon>
    </lineage>
</organism>